<proteinExistence type="predicted"/>
<dbReference type="AlphaFoldDB" id="A0A1I8BHC2"/>
<name>A0A1I8BHC2_MELHA</name>
<evidence type="ECO:0000313" key="1">
    <source>
        <dbReference type="Proteomes" id="UP000095281"/>
    </source>
</evidence>
<organism evidence="1 2">
    <name type="scientific">Meloidogyne hapla</name>
    <name type="common">Root-knot nematode worm</name>
    <dbReference type="NCBI Taxonomy" id="6305"/>
    <lineage>
        <taxon>Eukaryota</taxon>
        <taxon>Metazoa</taxon>
        <taxon>Ecdysozoa</taxon>
        <taxon>Nematoda</taxon>
        <taxon>Chromadorea</taxon>
        <taxon>Rhabditida</taxon>
        <taxon>Tylenchina</taxon>
        <taxon>Tylenchomorpha</taxon>
        <taxon>Tylenchoidea</taxon>
        <taxon>Meloidogynidae</taxon>
        <taxon>Meloidogyninae</taxon>
        <taxon>Meloidogyne</taxon>
    </lineage>
</organism>
<accession>A0A1I8BHC2</accession>
<evidence type="ECO:0000313" key="2">
    <source>
        <dbReference type="WBParaSite" id="MhA1_Contig239.frz3.gene31"/>
    </source>
</evidence>
<dbReference type="Proteomes" id="UP000095281">
    <property type="component" value="Unplaced"/>
</dbReference>
<keyword evidence="1" id="KW-1185">Reference proteome</keyword>
<dbReference type="WBParaSite" id="MhA1_Contig239.frz3.gene31">
    <property type="protein sequence ID" value="MhA1_Contig239.frz3.gene31"/>
    <property type="gene ID" value="MhA1_Contig239.frz3.gene31"/>
</dbReference>
<reference evidence="2" key="1">
    <citation type="submission" date="2016-11" db="UniProtKB">
        <authorList>
            <consortium name="WormBaseParasite"/>
        </authorList>
    </citation>
    <scope>IDENTIFICATION</scope>
</reference>
<sequence>MFTTTKELKTTTIATPTQQQKVPFLKGLFRTTQRVPSHRSRAELGKSQTMRRTTLKNCRSDSECSLDGQICDLGRCECGPGYEHHQKSGICQKSNAIRHAKQRGVAFLHTSPIPPTLLTFIPSSSLISGRSHHSVPQQRQFKYQSFAFTNRIRRSTIYITNYKKLRNKRTAR</sequence>
<protein>
    <submittedName>
        <fullName evidence="2">EB domain-containing protein</fullName>
    </submittedName>
</protein>